<evidence type="ECO:0000256" key="2">
    <source>
        <dbReference type="ARBA" id="ARBA00004906"/>
    </source>
</evidence>
<evidence type="ECO:0000256" key="3">
    <source>
        <dbReference type="ARBA" id="ARBA00012485"/>
    </source>
</evidence>
<dbReference type="Gene3D" id="2.20.70.10">
    <property type="match status" value="4"/>
</dbReference>
<reference evidence="12" key="1">
    <citation type="submission" date="2022-11" db="UniProtKB">
        <authorList>
            <consortium name="WormBaseParasite"/>
        </authorList>
    </citation>
    <scope>IDENTIFICATION</scope>
</reference>
<dbReference type="GO" id="GO:0016567">
    <property type="term" value="P:protein ubiquitination"/>
    <property type="evidence" value="ECO:0007669"/>
    <property type="project" value="TreeGrafter"/>
</dbReference>
<proteinExistence type="predicted"/>
<protein>
    <recommendedName>
        <fullName evidence="3">HECT-type E3 ubiquitin transferase</fullName>
        <ecNumber evidence="3">2.3.2.26</ecNumber>
    </recommendedName>
</protein>
<dbReference type="GO" id="GO:0043161">
    <property type="term" value="P:proteasome-mediated ubiquitin-dependent protein catabolic process"/>
    <property type="evidence" value="ECO:0007669"/>
    <property type="project" value="TreeGrafter"/>
</dbReference>
<dbReference type="Gene3D" id="2.60.40.150">
    <property type="entry name" value="C2 domain"/>
    <property type="match status" value="1"/>
</dbReference>
<dbReference type="FunFam" id="2.20.70.10:FF:000009">
    <property type="entry name" value="E3 ubiquitin-protein ligase"/>
    <property type="match status" value="1"/>
</dbReference>
<dbReference type="Pfam" id="PF00632">
    <property type="entry name" value="HECT"/>
    <property type="match status" value="1"/>
</dbReference>
<evidence type="ECO:0000313" key="11">
    <source>
        <dbReference type="Proteomes" id="UP000887561"/>
    </source>
</evidence>
<dbReference type="PANTHER" id="PTHR11254">
    <property type="entry name" value="HECT DOMAIN UBIQUITIN-PROTEIN LIGASE"/>
    <property type="match status" value="1"/>
</dbReference>
<evidence type="ECO:0000259" key="10">
    <source>
        <dbReference type="PROSITE" id="PS50237"/>
    </source>
</evidence>
<feature type="domain" description="WW" evidence="9">
    <location>
        <begin position="335"/>
        <end position="368"/>
    </location>
</feature>
<feature type="domain" description="WW" evidence="9">
    <location>
        <begin position="295"/>
        <end position="329"/>
    </location>
</feature>
<evidence type="ECO:0000259" key="8">
    <source>
        <dbReference type="PROSITE" id="PS50004"/>
    </source>
</evidence>
<dbReference type="PROSITE" id="PS50020">
    <property type="entry name" value="WW_DOMAIN_2"/>
    <property type="match status" value="4"/>
</dbReference>
<evidence type="ECO:0000259" key="9">
    <source>
        <dbReference type="PROSITE" id="PS50020"/>
    </source>
</evidence>
<dbReference type="CDD" id="cd00201">
    <property type="entry name" value="WW"/>
    <property type="match status" value="4"/>
</dbReference>
<dbReference type="InterPro" id="IPR035892">
    <property type="entry name" value="C2_domain_sf"/>
</dbReference>
<dbReference type="SUPFAM" id="SSF56204">
    <property type="entry name" value="Hect, E3 ligase catalytic domain"/>
    <property type="match status" value="1"/>
</dbReference>
<comment type="caution">
    <text evidence="7">Lacks conserved residue(s) required for the propagation of feature annotation.</text>
</comment>
<dbReference type="Gene3D" id="3.30.2160.10">
    <property type="entry name" value="Hect, E3 ligase catalytic domain"/>
    <property type="match status" value="1"/>
</dbReference>
<dbReference type="AlphaFoldDB" id="A0A915LIU5"/>
<dbReference type="InterPro" id="IPR000569">
    <property type="entry name" value="HECT_dom"/>
</dbReference>
<dbReference type="InterPro" id="IPR001202">
    <property type="entry name" value="WW_dom"/>
</dbReference>
<dbReference type="SUPFAM" id="SSF51045">
    <property type="entry name" value="WW domain"/>
    <property type="match status" value="4"/>
</dbReference>
<evidence type="ECO:0000256" key="5">
    <source>
        <dbReference type="ARBA" id="ARBA00022737"/>
    </source>
</evidence>
<keyword evidence="5" id="KW-0677">Repeat</keyword>
<dbReference type="PANTHER" id="PTHR11254:SF429">
    <property type="entry name" value="E3 UBIQUITIN-PROTEIN LIGASE SU(DX)"/>
    <property type="match status" value="1"/>
</dbReference>
<dbReference type="Gene3D" id="3.90.1750.10">
    <property type="entry name" value="Hect, E3 ligase catalytic domains"/>
    <property type="match status" value="1"/>
</dbReference>
<dbReference type="PROSITE" id="PS50004">
    <property type="entry name" value="C2"/>
    <property type="match status" value="1"/>
</dbReference>
<dbReference type="PROSITE" id="PS01159">
    <property type="entry name" value="WW_DOMAIN_1"/>
    <property type="match status" value="4"/>
</dbReference>
<organism evidence="11 12">
    <name type="scientific">Meloidogyne javanica</name>
    <name type="common">Root-knot nematode worm</name>
    <dbReference type="NCBI Taxonomy" id="6303"/>
    <lineage>
        <taxon>Eukaryota</taxon>
        <taxon>Metazoa</taxon>
        <taxon>Ecdysozoa</taxon>
        <taxon>Nematoda</taxon>
        <taxon>Chromadorea</taxon>
        <taxon>Rhabditida</taxon>
        <taxon>Tylenchina</taxon>
        <taxon>Tylenchomorpha</taxon>
        <taxon>Tylenchoidea</taxon>
        <taxon>Meloidogynidae</taxon>
        <taxon>Meloidogyninae</taxon>
        <taxon>Meloidogyne</taxon>
        <taxon>Meloidogyne incognita group</taxon>
    </lineage>
</organism>
<keyword evidence="6 7" id="KW-0833">Ubl conjugation pathway</keyword>
<dbReference type="EC" id="2.3.2.26" evidence="3"/>
<keyword evidence="11" id="KW-1185">Reference proteome</keyword>
<comment type="pathway">
    <text evidence="2">Protein modification; protein ubiquitination.</text>
</comment>
<comment type="catalytic activity">
    <reaction evidence="1">
        <text>S-ubiquitinyl-[E2 ubiquitin-conjugating enzyme]-L-cysteine + [acceptor protein]-L-lysine = [E2 ubiquitin-conjugating enzyme]-L-cysteine + N(6)-ubiquitinyl-[acceptor protein]-L-lysine.</text>
        <dbReference type="EC" id="2.3.2.26"/>
    </reaction>
</comment>
<dbReference type="SUPFAM" id="SSF49562">
    <property type="entry name" value="C2 domain (Calcium/lipid-binding domain, CaLB)"/>
    <property type="match status" value="1"/>
</dbReference>
<evidence type="ECO:0000256" key="7">
    <source>
        <dbReference type="PROSITE-ProRule" id="PRU00104"/>
    </source>
</evidence>
<dbReference type="FunFam" id="3.90.1750.10:FF:000079">
    <property type="entry name" value="E3 ubiquitin-protein ligase"/>
    <property type="match status" value="1"/>
</dbReference>
<name>A0A915LIU5_MELJA</name>
<dbReference type="SMART" id="SM00456">
    <property type="entry name" value="WW"/>
    <property type="match status" value="4"/>
</dbReference>
<feature type="domain" description="C2" evidence="8">
    <location>
        <begin position="10"/>
        <end position="126"/>
    </location>
</feature>
<dbReference type="Proteomes" id="UP000887561">
    <property type="component" value="Unplaced"/>
</dbReference>
<dbReference type="GO" id="GO:0005737">
    <property type="term" value="C:cytoplasm"/>
    <property type="evidence" value="ECO:0007669"/>
    <property type="project" value="TreeGrafter"/>
</dbReference>
<dbReference type="InterPro" id="IPR000008">
    <property type="entry name" value="C2_dom"/>
</dbReference>
<dbReference type="WBParaSite" id="scaffold12837_cov198.g16536">
    <property type="protein sequence ID" value="scaffold12837_cov198.g16536"/>
    <property type="gene ID" value="scaffold12837_cov198.g16536"/>
</dbReference>
<sequence length="533" mass="61839">MAHSNSFASVFSNGYVNIQEPASRTFPIQLTVHTARLNGGGLFNKAPDVYLEIIVDSNAELAKRTSTKKRTYSPQWDEPFNLIVGENSIIEFKIFSKTKFFDDNLIASKTIKVMHWVKKESDNGKFDNVKITIPLISKDARDRESKTGELKVYVNGTIERTRRVTNGELVNAPKTRDTIMPQTEASLNIAGEEPLPSGWEMRSDQFGRRYYVDHTTKSTTWVRPSNTPLPQGWESRRDNRGRVYYVDHNTRTTTWQRPTLDMLAAHEQWNSNRSQAMSQWEQRFLYNSEEEDHLGPLPTGWERRVEPNTGRNYFVNHQNRTTQWEDPRTQGLPNAPLPEGWEMRITEQGIPFFIDHNTKSTTYNHPRTGRPVGPLGGPGLQMASDKTFKNKVAQFRYLCYSNAFPKHVMRKSPIEFRNRLYIQFKGEDGLDYGGVAREWFFLLSHDVLNPMYCLFEYANSNNYSLQINPASFVNPDHLKYFEFIGRFIAMALFHGKFIYSGFTLPFYKKMLSRKITLKDLESVDSEFYNSIVW</sequence>
<feature type="domain" description="WW" evidence="9">
    <location>
        <begin position="227"/>
        <end position="260"/>
    </location>
</feature>
<evidence type="ECO:0000256" key="6">
    <source>
        <dbReference type="ARBA" id="ARBA00022786"/>
    </source>
</evidence>
<keyword evidence="4" id="KW-0808">Transferase</keyword>
<evidence type="ECO:0000313" key="12">
    <source>
        <dbReference type="WBParaSite" id="scaffold12837_cov198.g16536"/>
    </source>
</evidence>
<dbReference type="InterPro" id="IPR050409">
    <property type="entry name" value="E3_ubiq-protein_ligase"/>
</dbReference>
<dbReference type="Pfam" id="PF00397">
    <property type="entry name" value="WW"/>
    <property type="match status" value="4"/>
</dbReference>
<dbReference type="Pfam" id="PF00168">
    <property type="entry name" value="C2"/>
    <property type="match status" value="1"/>
</dbReference>
<dbReference type="GO" id="GO:0061630">
    <property type="term" value="F:ubiquitin protein ligase activity"/>
    <property type="evidence" value="ECO:0007669"/>
    <property type="project" value="UniProtKB-EC"/>
</dbReference>
<dbReference type="InterPro" id="IPR035983">
    <property type="entry name" value="Hect_E3_ubiquitin_ligase"/>
</dbReference>
<evidence type="ECO:0000256" key="4">
    <source>
        <dbReference type="ARBA" id="ARBA00022679"/>
    </source>
</evidence>
<feature type="domain" description="WW" evidence="9">
    <location>
        <begin position="193"/>
        <end position="226"/>
    </location>
</feature>
<accession>A0A915LIU5</accession>
<feature type="domain" description="HECT" evidence="10">
    <location>
        <begin position="412"/>
        <end position="533"/>
    </location>
</feature>
<dbReference type="PROSITE" id="PS50237">
    <property type="entry name" value="HECT"/>
    <property type="match status" value="1"/>
</dbReference>
<dbReference type="InterPro" id="IPR036020">
    <property type="entry name" value="WW_dom_sf"/>
</dbReference>
<dbReference type="FunFam" id="2.20.70.10:FF:000005">
    <property type="entry name" value="E3 ubiquitin-protein ligase"/>
    <property type="match status" value="1"/>
</dbReference>
<evidence type="ECO:0000256" key="1">
    <source>
        <dbReference type="ARBA" id="ARBA00000885"/>
    </source>
</evidence>